<keyword evidence="3" id="KW-0732">Signal</keyword>
<name>A0A7N0T7S3_KALFE</name>
<feature type="signal peptide" evidence="3">
    <location>
        <begin position="1"/>
        <end position="20"/>
    </location>
</feature>
<dbReference type="SUPFAM" id="SSF158639">
    <property type="entry name" value="ENT-like"/>
    <property type="match status" value="1"/>
</dbReference>
<dbReference type="GO" id="GO:0005634">
    <property type="term" value="C:nucleus"/>
    <property type="evidence" value="ECO:0007669"/>
    <property type="project" value="UniProtKB-SubCell"/>
</dbReference>
<evidence type="ECO:0000256" key="2">
    <source>
        <dbReference type="ARBA" id="ARBA00023242"/>
    </source>
</evidence>
<dbReference type="Proteomes" id="UP000594263">
    <property type="component" value="Unplaced"/>
</dbReference>
<dbReference type="OMA" id="VLENDCV"/>
<dbReference type="InterPro" id="IPR036142">
    <property type="entry name" value="ENT_dom-like_sf"/>
</dbReference>
<dbReference type="InterPro" id="IPR008395">
    <property type="entry name" value="Agenet-like_dom"/>
</dbReference>
<dbReference type="SMART" id="SM01191">
    <property type="entry name" value="ENT"/>
    <property type="match status" value="1"/>
</dbReference>
<dbReference type="AlphaFoldDB" id="A0A7N0T7S3"/>
<keyword evidence="6" id="KW-1185">Reference proteome</keyword>
<protein>
    <recommendedName>
        <fullName evidence="4">ENT domain-containing protein</fullName>
    </recommendedName>
</protein>
<dbReference type="Pfam" id="PF05641">
    <property type="entry name" value="Agenet"/>
    <property type="match status" value="1"/>
</dbReference>
<dbReference type="Gramene" id="Kaladp0024s0791.1.v1.1">
    <property type="protein sequence ID" value="Kaladp0024s0791.1.v1.1"/>
    <property type="gene ID" value="Kaladp0024s0791.v1.1"/>
</dbReference>
<evidence type="ECO:0000259" key="4">
    <source>
        <dbReference type="PROSITE" id="PS51138"/>
    </source>
</evidence>
<dbReference type="PANTHER" id="PTHR31917:SF5">
    <property type="entry name" value="OS02G0204500 PROTEIN"/>
    <property type="match status" value="1"/>
</dbReference>
<reference evidence="5" key="1">
    <citation type="submission" date="2021-01" db="UniProtKB">
        <authorList>
            <consortium name="EnsemblPlants"/>
        </authorList>
    </citation>
    <scope>IDENTIFICATION</scope>
</reference>
<accession>A0A7N0T7S3</accession>
<evidence type="ECO:0000313" key="6">
    <source>
        <dbReference type="Proteomes" id="UP000594263"/>
    </source>
</evidence>
<comment type="subcellular location">
    <subcellularLocation>
        <location evidence="1">Nucleus</location>
    </subcellularLocation>
</comment>
<evidence type="ECO:0000256" key="3">
    <source>
        <dbReference type="SAM" id="SignalP"/>
    </source>
</evidence>
<sequence length="376" mass="42924">MSCSFFWFRWIIAIMKFTKGCKIEVFSKRDVSLGSWRPAEIISGNGHNYTVKYDRFLADEPVIGWVSQKAIRPRPPVKTSDWLCGDIVEVFNNFSWKLATILKGLGKKQVLVKLHGSSEDLMVSMDYIRVRQSWEDDKWIVTGKRSLNCEDGKEYEMQTDSKHRLKISSLYWPTEYESYERAAKRYRHAENEGQTYRVTEDLIPSSDHAYSMPSLCKMEGKKHGRTSLIIRFPVIAQRNESNHSVDSLSSVSSDSNDEDSDWCSVGSCSTTDSWRQFMNYGLADDSNGDLSDAESSCVSSRDEHHLILESVKEAAAGRIHQLELHGYRCTLQALHASGPLSWEQQSLISNLRLSLNISNDEHLMELKSLLSSDHES</sequence>
<keyword evidence="2" id="KW-0539">Nucleus</keyword>
<dbReference type="EnsemblPlants" id="Kaladp0024s0791.1.v1.1">
    <property type="protein sequence ID" value="Kaladp0024s0791.1.v1.1"/>
    <property type="gene ID" value="Kaladp0024s0791.v1.1"/>
</dbReference>
<organism evidence="5 6">
    <name type="scientific">Kalanchoe fedtschenkoi</name>
    <name type="common">Lavender scallops</name>
    <name type="synonym">South American air plant</name>
    <dbReference type="NCBI Taxonomy" id="63787"/>
    <lineage>
        <taxon>Eukaryota</taxon>
        <taxon>Viridiplantae</taxon>
        <taxon>Streptophyta</taxon>
        <taxon>Embryophyta</taxon>
        <taxon>Tracheophyta</taxon>
        <taxon>Spermatophyta</taxon>
        <taxon>Magnoliopsida</taxon>
        <taxon>eudicotyledons</taxon>
        <taxon>Gunneridae</taxon>
        <taxon>Pentapetalae</taxon>
        <taxon>Saxifragales</taxon>
        <taxon>Crassulaceae</taxon>
        <taxon>Kalanchoe</taxon>
    </lineage>
</organism>
<evidence type="ECO:0000256" key="1">
    <source>
        <dbReference type="ARBA" id="ARBA00004123"/>
    </source>
</evidence>
<dbReference type="CDD" id="cd20405">
    <property type="entry name" value="Tudor_Agenet_AtDUF_rpt1_3"/>
    <property type="match status" value="1"/>
</dbReference>
<dbReference type="InterPro" id="IPR005491">
    <property type="entry name" value="ENT_dom"/>
</dbReference>
<dbReference type="SMART" id="SM00743">
    <property type="entry name" value="Agenet"/>
    <property type="match status" value="2"/>
</dbReference>
<dbReference type="Gene3D" id="1.10.1240.40">
    <property type="entry name" value="ENT domain"/>
    <property type="match status" value="1"/>
</dbReference>
<dbReference type="InterPro" id="IPR014002">
    <property type="entry name" value="Agenet_dom_plant"/>
</dbReference>
<dbReference type="Pfam" id="PF03735">
    <property type="entry name" value="ENT"/>
    <property type="match status" value="1"/>
</dbReference>
<feature type="domain" description="ENT" evidence="4">
    <location>
        <begin position="315"/>
        <end position="376"/>
    </location>
</feature>
<feature type="chain" id="PRO_5029864241" description="ENT domain-containing protein" evidence="3">
    <location>
        <begin position="21"/>
        <end position="376"/>
    </location>
</feature>
<evidence type="ECO:0000313" key="5">
    <source>
        <dbReference type="EnsemblPlants" id="Kaladp0024s0791.1.v1.1"/>
    </source>
</evidence>
<proteinExistence type="predicted"/>
<dbReference type="PANTHER" id="PTHR31917">
    <property type="entry name" value="AGENET DOMAIN-CONTAINING PROTEIN-RELATED"/>
    <property type="match status" value="1"/>
</dbReference>
<dbReference type="PROSITE" id="PS51138">
    <property type="entry name" value="ENT"/>
    <property type="match status" value="1"/>
</dbReference>